<feature type="region of interest" description="Disordered" evidence="1">
    <location>
        <begin position="74"/>
        <end position="125"/>
    </location>
</feature>
<evidence type="ECO:0000256" key="1">
    <source>
        <dbReference type="SAM" id="MobiDB-lite"/>
    </source>
</evidence>
<accession>A0A2T6ZP13</accession>
<dbReference type="EMBL" id="NESQ01000158">
    <property type="protein sequence ID" value="PUU77229.1"/>
    <property type="molecule type" value="Genomic_DNA"/>
</dbReference>
<organism evidence="2 3">
    <name type="scientific">Tuber borchii</name>
    <name type="common">White truffle</name>
    <dbReference type="NCBI Taxonomy" id="42251"/>
    <lineage>
        <taxon>Eukaryota</taxon>
        <taxon>Fungi</taxon>
        <taxon>Dikarya</taxon>
        <taxon>Ascomycota</taxon>
        <taxon>Pezizomycotina</taxon>
        <taxon>Pezizomycetes</taxon>
        <taxon>Pezizales</taxon>
        <taxon>Tuberaceae</taxon>
        <taxon>Tuber</taxon>
    </lineage>
</organism>
<evidence type="ECO:0000313" key="2">
    <source>
        <dbReference type="EMBL" id="PUU77229.1"/>
    </source>
</evidence>
<feature type="compositionally biased region" description="Pro residues" evidence="1">
    <location>
        <begin position="109"/>
        <end position="118"/>
    </location>
</feature>
<dbReference type="AlphaFoldDB" id="A0A2T6ZP13"/>
<protein>
    <submittedName>
        <fullName evidence="2">Uncharacterized protein</fullName>
    </submittedName>
</protein>
<name>A0A2T6ZP13_TUBBO</name>
<reference evidence="2 3" key="1">
    <citation type="submission" date="2017-04" db="EMBL/GenBank/DDBJ databases">
        <title>Draft genome sequence of Tuber borchii Vittad., a whitish edible truffle.</title>
        <authorList>
            <consortium name="DOE Joint Genome Institute"/>
            <person name="Murat C."/>
            <person name="Kuo A."/>
            <person name="Barry K.W."/>
            <person name="Clum A."/>
            <person name="Dockter R.B."/>
            <person name="Fauchery L."/>
            <person name="Iotti M."/>
            <person name="Kohler A."/>
            <person name="Labutti K."/>
            <person name="Lindquist E.A."/>
            <person name="Lipzen A."/>
            <person name="Ohm R.A."/>
            <person name="Wang M."/>
            <person name="Grigoriev I.V."/>
            <person name="Zambonelli A."/>
            <person name="Martin F.M."/>
        </authorList>
    </citation>
    <scope>NUCLEOTIDE SEQUENCE [LARGE SCALE GENOMIC DNA]</scope>
    <source>
        <strain evidence="2 3">Tbo3840</strain>
    </source>
</reference>
<keyword evidence="3" id="KW-1185">Reference proteome</keyword>
<gene>
    <name evidence="2" type="ORF">B9Z19DRAFT_181580</name>
</gene>
<comment type="caution">
    <text evidence="2">The sequence shown here is derived from an EMBL/GenBank/DDBJ whole genome shotgun (WGS) entry which is preliminary data.</text>
</comment>
<dbReference type="Proteomes" id="UP000244722">
    <property type="component" value="Unassembled WGS sequence"/>
</dbReference>
<proteinExistence type="predicted"/>
<evidence type="ECO:0000313" key="3">
    <source>
        <dbReference type="Proteomes" id="UP000244722"/>
    </source>
</evidence>
<sequence>MVIGGRIRMTLLYFPYIILLPSSLVWKARSELGCVLFTSVTIQCRIFHFVRLPYRGLYCMNLLTRGRTFPGHRRHRLWKHPPSPRAHGTRSRSRNSRLDLVSPMWATSPSPPPLPPPHYHSEAHTTSTPFSVISTPLDQSPRTNPLIYAAEKAGSSTLLRTLRPIFRGHQPLLSGNVANVIHCKRRFCGDVVLGL</sequence>